<reference evidence="2 3" key="1">
    <citation type="submission" date="2020-02" db="EMBL/GenBank/DDBJ databases">
        <title>Rhodobacter translucens sp. nov., a novel bacterium isolated from activated sludge.</title>
        <authorList>
            <person name="Liu J."/>
        </authorList>
    </citation>
    <scope>NUCLEOTIDE SEQUENCE [LARGE SCALE GENOMIC DNA]</scope>
    <source>
        <strain evidence="2 3">HX-7-19</strain>
    </source>
</reference>
<dbReference type="EMBL" id="JAALFE010000008">
    <property type="protein sequence ID" value="NGQ91274.1"/>
    <property type="molecule type" value="Genomic_DNA"/>
</dbReference>
<evidence type="ECO:0000313" key="3">
    <source>
        <dbReference type="Proteomes" id="UP000474758"/>
    </source>
</evidence>
<gene>
    <name evidence="2" type="ORF">G5V65_10225</name>
</gene>
<keyword evidence="3" id="KW-1185">Reference proteome</keyword>
<organism evidence="2 3">
    <name type="scientific">Paragemmobacter kunshanensis</name>
    <dbReference type="NCBI Taxonomy" id="2583234"/>
    <lineage>
        <taxon>Bacteria</taxon>
        <taxon>Pseudomonadati</taxon>
        <taxon>Pseudomonadota</taxon>
        <taxon>Alphaproteobacteria</taxon>
        <taxon>Rhodobacterales</taxon>
        <taxon>Paracoccaceae</taxon>
        <taxon>Paragemmobacter</taxon>
    </lineage>
</organism>
<dbReference type="AlphaFoldDB" id="A0A6M1U1G6"/>
<comment type="caution">
    <text evidence="2">The sequence shown here is derived from an EMBL/GenBank/DDBJ whole genome shotgun (WGS) entry which is preliminary data.</text>
</comment>
<name>A0A6M1U1G6_9RHOB</name>
<evidence type="ECO:0000313" key="2">
    <source>
        <dbReference type="EMBL" id="NGQ91274.1"/>
    </source>
</evidence>
<evidence type="ECO:0000256" key="1">
    <source>
        <dbReference type="SAM" id="MobiDB-lite"/>
    </source>
</evidence>
<sequence>MQQEDGRHPQTGLAAKVRRVLRRFVKARDVVDLSVAGGAGTDLTAMRISVRLRKGARAPDGRGVLALVRRLRAVLGLAPGAGLPVLMISLVEGDPAKPGRISADSPGGKQRLPMPEAGHRGTKGVLSQWAELAIRGDWRRSRAPPSPWCRRLDACG</sequence>
<dbReference type="RefSeq" id="WP_165049635.1">
    <property type="nucleotide sequence ID" value="NZ_JAALFE010000008.1"/>
</dbReference>
<feature type="region of interest" description="Disordered" evidence="1">
    <location>
        <begin position="98"/>
        <end position="121"/>
    </location>
</feature>
<dbReference type="Proteomes" id="UP000474758">
    <property type="component" value="Unassembled WGS sequence"/>
</dbReference>
<proteinExistence type="predicted"/>
<protein>
    <submittedName>
        <fullName evidence="2">Uncharacterized protein</fullName>
    </submittedName>
</protein>
<accession>A0A6M1U1G6</accession>